<organism evidence="5 6">
    <name type="scientific">Thermocladium modestius</name>
    <dbReference type="NCBI Taxonomy" id="62609"/>
    <lineage>
        <taxon>Archaea</taxon>
        <taxon>Thermoproteota</taxon>
        <taxon>Thermoprotei</taxon>
        <taxon>Thermoproteales</taxon>
        <taxon>Thermoproteaceae</taxon>
        <taxon>Thermocladium</taxon>
    </lineage>
</organism>
<comment type="caution">
    <text evidence="5">The sequence shown here is derived from an EMBL/GenBank/DDBJ whole genome shotgun (WGS) entry which is preliminary data.</text>
</comment>
<comment type="similarity">
    <text evidence="1">Belongs to the eukaryotic ribosomal protein eL15 family.</text>
</comment>
<dbReference type="GO" id="GO:0003735">
    <property type="term" value="F:structural constituent of ribosome"/>
    <property type="evidence" value="ECO:0007669"/>
    <property type="project" value="InterPro"/>
</dbReference>
<dbReference type="SUPFAM" id="SSF54189">
    <property type="entry name" value="Ribosomal proteins S24e, L23 and L15e"/>
    <property type="match status" value="1"/>
</dbReference>
<dbReference type="EMBL" id="BMNL01000004">
    <property type="protein sequence ID" value="GGP22242.1"/>
    <property type="molecule type" value="Genomic_DNA"/>
</dbReference>
<dbReference type="PANTHER" id="PTHR11847:SF4">
    <property type="entry name" value="LARGE RIBOSOMAL SUBUNIT PROTEIN EL15"/>
    <property type="match status" value="1"/>
</dbReference>
<gene>
    <name evidence="5" type="ORF">GCM10007981_17520</name>
</gene>
<dbReference type="GO" id="GO:0002181">
    <property type="term" value="P:cytoplasmic translation"/>
    <property type="evidence" value="ECO:0007669"/>
    <property type="project" value="TreeGrafter"/>
</dbReference>
<dbReference type="Proteomes" id="UP000610960">
    <property type="component" value="Unassembled WGS sequence"/>
</dbReference>
<reference evidence="5" key="2">
    <citation type="submission" date="2020-09" db="EMBL/GenBank/DDBJ databases">
        <authorList>
            <person name="Sun Q."/>
            <person name="Ohkuma M."/>
        </authorList>
    </citation>
    <scope>NUCLEOTIDE SEQUENCE</scope>
    <source>
        <strain evidence="5">JCM 10088</strain>
    </source>
</reference>
<evidence type="ECO:0000313" key="6">
    <source>
        <dbReference type="Proteomes" id="UP000610960"/>
    </source>
</evidence>
<evidence type="ECO:0000256" key="2">
    <source>
        <dbReference type="ARBA" id="ARBA00022980"/>
    </source>
</evidence>
<dbReference type="PANTHER" id="PTHR11847">
    <property type="entry name" value="RIBOSOMAL PROTEIN L15"/>
    <property type="match status" value="1"/>
</dbReference>
<dbReference type="SMART" id="SM01384">
    <property type="entry name" value="Ribosomal_L15e"/>
    <property type="match status" value="1"/>
</dbReference>
<dbReference type="InterPro" id="IPR012678">
    <property type="entry name" value="Ribosomal_uL23/eL15/eS24_sf"/>
</dbReference>
<evidence type="ECO:0000256" key="3">
    <source>
        <dbReference type="ARBA" id="ARBA00023274"/>
    </source>
</evidence>
<dbReference type="GO" id="GO:0022625">
    <property type="term" value="C:cytosolic large ribosomal subunit"/>
    <property type="evidence" value="ECO:0007669"/>
    <property type="project" value="TreeGrafter"/>
</dbReference>
<evidence type="ECO:0000256" key="4">
    <source>
        <dbReference type="ARBA" id="ARBA00035535"/>
    </source>
</evidence>
<name>A0A830GVI3_9CREN</name>
<dbReference type="Pfam" id="PF00827">
    <property type="entry name" value="Ribosomal_L15e"/>
    <property type="match status" value="1"/>
</dbReference>
<proteinExistence type="inferred from homology"/>
<keyword evidence="3" id="KW-0687">Ribonucleoprotein</keyword>
<dbReference type="InterPro" id="IPR000439">
    <property type="entry name" value="Ribosomal_eL15"/>
</dbReference>
<dbReference type="GO" id="GO:0003723">
    <property type="term" value="F:RNA binding"/>
    <property type="evidence" value="ECO:0007669"/>
    <property type="project" value="TreeGrafter"/>
</dbReference>
<evidence type="ECO:0000313" key="5">
    <source>
        <dbReference type="EMBL" id="GGP22242.1"/>
    </source>
</evidence>
<dbReference type="NCBIfam" id="NF003269">
    <property type="entry name" value="PRK04243.1"/>
    <property type="match status" value="1"/>
</dbReference>
<accession>A0A830GVI3</accession>
<keyword evidence="2" id="KW-0689">Ribosomal protein</keyword>
<dbReference type="AlphaFoldDB" id="A0A830GVI3"/>
<dbReference type="InterPro" id="IPR024794">
    <property type="entry name" value="Rbsml_eL15_core_dom_sf"/>
</dbReference>
<evidence type="ECO:0000256" key="1">
    <source>
        <dbReference type="ARBA" id="ARBA00006857"/>
    </source>
</evidence>
<sequence length="134" mass="15843">MLKWRREPTVSRVDRPTRLDKARKYGYKARPGIVIARVRVSRGSMNRERPSSGRRPKRMGVYGYTTYRSDQLVAEARAARRFPNMEVMGSYWVGEDGIYKYFEVVLADRSYTASVVRRRRLLLRRERLIGKARQ</sequence>
<reference evidence="5" key="1">
    <citation type="journal article" date="2014" name="Int. J. Syst. Evol. Microbiol.">
        <title>Complete genome sequence of Corynebacterium casei LMG S-19264T (=DSM 44701T), isolated from a smear-ripened cheese.</title>
        <authorList>
            <consortium name="US DOE Joint Genome Institute (JGI-PGF)"/>
            <person name="Walter F."/>
            <person name="Albersmeier A."/>
            <person name="Kalinowski J."/>
            <person name="Ruckert C."/>
        </authorList>
    </citation>
    <scope>NUCLEOTIDE SEQUENCE</scope>
    <source>
        <strain evidence="5">JCM 10088</strain>
    </source>
</reference>
<dbReference type="Gene3D" id="3.40.1120.10">
    <property type="entry name" value="Ribosomal protein l15e"/>
    <property type="match status" value="1"/>
</dbReference>
<keyword evidence="6" id="KW-1185">Reference proteome</keyword>
<protein>
    <recommendedName>
        <fullName evidence="4">50S ribosomal protein L15e</fullName>
    </recommendedName>
</protein>